<evidence type="ECO:0000256" key="5">
    <source>
        <dbReference type="ARBA" id="ARBA00023136"/>
    </source>
</evidence>
<evidence type="ECO:0000313" key="8">
    <source>
        <dbReference type="EMBL" id="QXM23582.1"/>
    </source>
</evidence>
<keyword evidence="4 6" id="KW-1133">Transmembrane helix</keyword>
<dbReference type="CDD" id="cd17324">
    <property type="entry name" value="MFS_NepI_like"/>
    <property type="match status" value="1"/>
</dbReference>
<feature type="transmembrane region" description="Helical" evidence="6">
    <location>
        <begin position="239"/>
        <end position="261"/>
    </location>
</feature>
<feature type="transmembrane region" description="Helical" evidence="6">
    <location>
        <begin position="359"/>
        <end position="377"/>
    </location>
</feature>
<dbReference type="PANTHER" id="PTHR43124">
    <property type="entry name" value="PURINE EFFLUX PUMP PBUE"/>
    <property type="match status" value="1"/>
</dbReference>
<reference evidence="8" key="1">
    <citation type="submission" date="2021-06" db="EMBL/GenBank/DDBJ databases">
        <title>Elioraea tepida, sp. nov., a moderately thermophilic aerobic anoxygenic phototrophic bacterium isolated from an alkaline siliceous hot spring mat community in Yellowstone National Park, WY, USA.</title>
        <authorList>
            <person name="Saini M.K."/>
            <person name="Yoshida S."/>
            <person name="Sebastian A."/>
            <person name="Hirose S."/>
            <person name="Hara E."/>
            <person name="Tamaki H."/>
            <person name="Soulier N.T."/>
            <person name="Albert I."/>
            <person name="Hanada S."/>
            <person name="Bryant D.A."/>
            <person name="Tank M."/>
        </authorList>
    </citation>
    <scope>NUCLEOTIDE SEQUENCE</scope>
    <source>
        <strain evidence="8">MS-P2</strain>
    </source>
</reference>
<feature type="transmembrane region" description="Helical" evidence="6">
    <location>
        <begin position="297"/>
        <end position="318"/>
    </location>
</feature>
<evidence type="ECO:0000256" key="1">
    <source>
        <dbReference type="ARBA" id="ARBA00004651"/>
    </source>
</evidence>
<feature type="transmembrane region" description="Helical" evidence="6">
    <location>
        <begin position="132"/>
        <end position="153"/>
    </location>
</feature>
<feature type="transmembrane region" description="Helical" evidence="6">
    <location>
        <begin position="211"/>
        <end position="233"/>
    </location>
</feature>
<organism evidence="8 9">
    <name type="scientific">Elioraea tepida</name>
    <dbReference type="NCBI Taxonomy" id="2843330"/>
    <lineage>
        <taxon>Bacteria</taxon>
        <taxon>Pseudomonadati</taxon>
        <taxon>Pseudomonadota</taxon>
        <taxon>Alphaproteobacteria</taxon>
        <taxon>Acetobacterales</taxon>
        <taxon>Elioraeaceae</taxon>
        <taxon>Elioraea</taxon>
    </lineage>
</organism>
<evidence type="ECO:0000256" key="2">
    <source>
        <dbReference type="ARBA" id="ARBA00022475"/>
    </source>
</evidence>
<dbReference type="Proteomes" id="UP000694001">
    <property type="component" value="Chromosome"/>
</dbReference>
<dbReference type="EMBL" id="CP076448">
    <property type="protein sequence ID" value="QXM23582.1"/>
    <property type="molecule type" value="Genomic_DNA"/>
</dbReference>
<feature type="transmembrane region" description="Helical" evidence="6">
    <location>
        <begin position="273"/>
        <end position="291"/>
    </location>
</feature>
<proteinExistence type="predicted"/>
<dbReference type="GO" id="GO:0005886">
    <property type="term" value="C:plasma membrane"/>
    <property type="evidence" value="ECO:0007669"/>
    <property type="project" value="UniProtKB-SubCell"/>
</dbReference>
<sequence>MPPAAPPLSVLILAAFLSGAGMRVADPLLAAIASGFGATVAAAAATVAAFTFAYGLAQPVLGPLGDRFGKLRLIAACMALYGAATAAAAAAPGLGSLVALRCLAGAFAGGLIPVAIALIGDTTPYAERQATLGRFMTGMVLANLAAAPLSGVAGDVVGWRPVFAALGAAALAAAVPLWHAARAMGPPPPHAHGSAVARYLALLRRPAARRLLLLVGVEGAVAFAAPPFLGAFLVEGYGLSYSVAGLVLGASGLGALLYTRIAGRLVARFGERGLLTGGGAGLVLWLGAIAAAPPTPWLGAVSFFGGLSLASFHGVLQARGSEIAPESRATGMAAFAFSLFVGQAIGAAVAGLLLPLAGFRGLFASAACVMAGLAAAARASPAR</sequence>
<dbReference type="InterPro" id="IPR020846">
    <property type="entry name" value="MFS_dom"/>
</dbReference>
<evidence type="ECO:0000256" key="3">
    <source>
        <dbReference type="ARBA" id="ARBA00022692"/>
    </source>
</evidence>
<gene>
    <name evidence="8" type="ORF">KO353_09620</name>
</gene>
<keyword evidence="2" id="KW-1003">Cell membrane</keyword>
<feature type="domain" description="Major facilitator superfamily (MFS) profile" evidence="7">
    <location>
        <begin position="7"/>
        <end position="383"/>
    </location>
</feature>
<accession>A0A975TZT8</accession>
<feature type="transmembrane region" description="Helical" evidence="6">
    <location>
        <begin position="73"/>
        <end position="92"/>
    </location>
</feature>
<feature type="transmembrane region" description="Helical" evidence="6">
    <location>
        <begin position="40"/>
        <end position="61"/>
    </location>
</feature>
<dbReference type="PANTHER" id="PTHR43124:SF3">
    <property type="entry name" value="CHLORAMPHENICOL EFFLUX PUMP RV0191"/>
    <property type="match status" value="1"/>
</dbReference>
<evidence type="ECO:0000256" key="4">
    <source>
        <dbReference type="ARBA" id="ARBA00022989"/>
    </source>
</evidence>
<protein>
    <submittedName>
        <fullName evidence="8">MFS transporter</fullName>
    </submittedName>
</protein>
<dbReference type="Pfam" id="PF07690">
    <property type="entry name" value="MFS_1"/>
    <property type="match status" value="1"/>
</dbReference>
<keyword evidence="5 6" id="KW-0472">Membrane</keyword>
<name>A0A975TZT8_9PROT</name>
<comment type="subcellular location">
    <subcellularLocation>
        <location evidence="1">Cell membrane</location>
        <topology evidence="1">Multi-pass membrane protein</topology>
    </subcellularLocation>
</comment>
<feature type="transmembrane region" description="Helical" evidence="6">
    <location>
        <begin position="98"/>
        <end position="120"/>
    </location>
</feature>
<dbReference type="InterPro" id="IPR011701">
    <property type="entry name" value="MFS"/>
</dbReference>
<dbReference type="KEGG" id="elio:KO353_09620"/>
<keyword evidence="9" id="KW-1185">Reference proteome</keyword>
<dbReference type="GO" id="GO:0022857">
    <property type="term" value="F:transmembrane transporter activity"/>
    <property type="evidence" value="ECO:0007669"/>
    <property type="project" value="InterPro"/>
</dbReference>
<keyword evidence="3 6" id="KW-0812">Transmembrane</keyword>
<evidence type="ECO:0000256" key="6">
    <source>
        <dbReference type="SAM" id="Phobius"/>
    </source>
</evidence>
<evidence type="ECO:0000259" key="7">
    <source>
        <dbReference type="PROSITE" id="PS50850"/>
    </source>
</evidence>
<dbReference type="RefSeq" id="WP_218284449.1">
    <property type="nucleotide sequence ID" value="NZ_CP076448.1"/>
</dbReference>
<dbReference type="InterPro" id="IPR050189">
    <property type="entry name" value="MFS_Efflux_Transporters"/>
</dbReference>
<dbReference type="PROSITE" id="PS50850">
    <property type="entry name" value="MFS"/>
    <property type="match status" value="1"/>
</dbReference>
<feature type="transmembrane region" description="Helical" evidence="6">
    <location>
        <begin position="330"/>
        <end position="353"/>
    </location>
</feature>
<feature type="transmembrane region" description="Helical" evidence="6">
    <location>
        <begin position="159"/>
        <end position="178"/>
    </location>
</feature>
<evidence type="ECO:0000313" key="9">
    <source>
        <dbReference type="Proteomes" id="UP000694001"/>
    </source>
</evidence>
<dbReference type="AlphaFoldDB" id="A0A975TZT8"/>